<gene>
    <name evidence="1" type="ORF">EHV23_02675</name>
</gene>
<comment type="caution">
    <text evidence="1">The sequence shown here is derived from an EMBL/GenBank/DDBJ whole genome shotgun (WGS) entry which is preliminary data.</text>
</comment>
<dbReference type="EMBL" id="RRUE01000001">
    <property type="protein sequence ID" value="RRN45167.1"/>
    <property type="molecule type" value="Genomic_DNA"/>
</dbReference>
<dbReference type="Proteomes" id="UP000270261">
    <property type="component" value="Unassembled WGS sequence"/>
</dbReference>
<dbReference type="AlphaFoldDB" id="A0A426FR68"/>
<evidence type="ECO:0000313" key="2">
    <source>
        <dbReference type="Proteomes" id="UP000270261"/>
    </source>
</evidence>
<proteinExistence type="predicted"/>
<name>A0A426FR68_9BURK</name>
<reference evidence="1 2" key="1">
    <citation type="submission" date="2018-11" db="EMBL/GenBank/DDBJ databases">
        <title>Genome sequencing of Lautropia sp. KCOM 2505 (= ChDC F240).</title>
        <authorList>
            <person name="Kook J.-K."/>
            <person name="Park S.-N."/>
            <person name="Lim Y.K."/>
        </authorList>
    </citation>
    <scope>NUCLEOTIDE SEQUENCE [LARGE SCALE GENOMIC DNA]</scope>
    <source>
        <strain evidence="1 2">KCOM 2505</strain>
    </source>
</reference>
<evidence type="ECO:0000313" key="1">
    <source>
        <dbReference type="EMBL" id="RRN45167.1"/>
    </source>
</evidence>
<sequence length="105" mass="12063">MMQRNDLDGILDLLKRQQAALASQAPDAVDRLDAIHEELQKRLLRLQPVGRRPTPLTRQSVDAHKVADIARLLVDNRALMMRLSDTNRRAIETLFKTTPLVYTRH</sequence>
<dbReference type="OrthoDB" id="9927203at2"/>
<organism evidence="1 2">
    <name type="scientific">Lautropia dentalis</name>
    <dbReference type="NCBI Taxonomy" id="2490857"/>
    <lineage>
        <taxon>Bacteria</taxon>
        <taxon>Pseudomonadati</taxon>
        <taxon>Pseudomonadota</taxon>
        <taxon>Betaproteobacteria</taxon>
        <taxon>Burkholderiales</taxon>
        <taxon>Burkholderiaceae</taxon>
        <taxon>Lautropia</taxon>
    </lineage>
</organism>
<keyword evidence="2" id="KW-1185">Reference proteome</keyword>
<dbReference type="RefSeq" id="WP_125094597.1">
    <property type="nucleotide sequence ID" value="NZ_RRUE01000001.1"/>
</dbReference>
<accession>A0A426FR68</accession>
<protein>
    <submittedName>
        <fullName evidence="1">Uncharacterized protein</fullName>
    </submittedName>
</protein>